<evidence type="ECO:0000256" key="1">
    <source>
        <dbReference type="SAM" id="MobiDB-lite"/>
    </source>
</evidence>
<dbReference type="GeneID" id="19206279"/>
<dbReference type="RefSeq" id="XP_007774625.1">
    <property type="nucleotide sequence ID" value="XM_007776435.1"/>
</dbReference>
<proteinExistence type="predicted"/>
<organism evidence="2 3">
    <name type="scientific">Coniophora puteana (strain RWD-64-598)</name>
    <name type="common">Brown rot fungus</name>
    <dbReference type="NCBI Taxonomy" id="741705"/>
    <lineage>
        <taxon>Eukaryota</taxon>
        <taxon>Fungi</taxon>
        <taxon>Dikarya</taxon>
        <taxon>Basidiomycota</taxon>
        <taxon>Agaricomycotina</taxon>
        <taxon>Agaricomycetes</taxon>
        <taxon>Agaricomycetidae</taxon>
        <taxon>Boletales</taxon>
        <taxon>Coniophorineae</taxon>
        <taxon>Coniophoraceae</taxon>
        <taxon>Coniophora</taxon>
    </lineage>
</organism>
<name>A0A5M3M8E6_CONPW</name>
<evidence type="ECO:0000313" key="2">
    <source>
        <dbReference type="EMBL" id="EIW75206.1"/>
    </source>
</evidence>
<dbReference type="SUPFAM" id="SSF52047">
    <property type="entry name" value="RNI-like"/>
    <property type="match status" value="1"/>
</dbReference>
<reference evidence="3" key="1">
    <citation type="journal article" date="2012" name="Science">
        <title>The Paleozoic origin of enzymatic lignin decomposition reconstructed from 31 fungal genomes.</title>
        <authorList>
            <person name="Floudas D."/>
            <person name="Binder M."/>
            <person name="Riley R."/>
            <person name="Barry K."/>
            <person name="Blanchette R.A."/>
            <person name="Henrissat B."/>
            <person name="Martinez A.T."/>
            <person name="Otillar R."/>
            <person name="Spatafora J.W."/>
            <person name="Yadav J.S."/>
            <person name="Aerts A."/>
            <person name="Benoit I."/>
            <person name="Boyd A."/>
            <person name="Carlson A."/>
            <person name="Copeland A."/>
            <person name="Coutinho P.M."/>
            <person name="de Vries R.P."/>
            <person name="Ferreira P."/>
            <person name="Findley K."/>
            <person name="Foster B."/>
            <person name="Gaskell J."/>
            <person name="Glotzer D."/>
            <person name="Gorecki P."/>
            <person name="Heitman J."/>
            <person name="Hesse C."/>
            <person name="Hori C."/>
            <person name="Igarashi K."/>
            <person name="Jurgens J.A."/>
            <person name="Kallen N."/>
            <person name="Kersten P."/>
            <person name="Kohler A."/>
            <person name="Kuees U."/>
            <person name="Kumar T.K.A."/>
            <person name="Kuo A."/>
            <person name="LaButti K."/>
            <person name="Larrondo L.F."/>
            <person name="Lindquist E."/>
            <person name="Ling A."/>
            <person name="Lombard V."/>
            <person name="Lucas S."/>
            <person name="Lundell T."/>
            <person name="Martin R."/>
            <person name="McLaughlin D.J."/>
            <person name="Morgenstern I."/>
            <person name="Morin E."/>
            <person name="Murat C."/>
            <person name="Nagy L.G."/>
            <person name="Nolan M."/>
            <person name="Ohm R.A."/>
            <person name="Patyshakuliyeva A."/>
            <person name="Rokas A."/>
            <person name="Ruiz-Duenas F.J."/>
            <person name="Sabat G."/>
            <person name="Salamov A."/>
            <person name="Samejima M."/>
            <person name="Schmutz J."/>
            <person name="Slot J.C."/>
            <person name="St John F."/>
            <person name="Stenlid J."/>
            <person name="Sun H."/>
            <person name="Sun S."/>
            <person name="Syed K."/>
            <person name="Tsang A."/>
            <person name="Wiebenga A."/>
            <person name="Young D."/>
            <person name="Pisabarro A."/>
            <person name="Eastwood D.C."/>
            <person name="Martin F."/>
            <person name="Cullen D."/>
            <person name="Grigoriev I.V."/>
            <person name="Hibbett D.S."/>
        </authorList>
    </citation>
    <scope>NUCLEOTIDE SEQUENCE [LARGE SCALE GENOMIC DNA]</scope>
    <source>
        <strain evidence="3">RWD-64-598 SS2</strain>
    </source>
</reference>
<comment type="caution">
    <text evidence="2">The sequence shown here is derived from an EMBL/GenBank/DDBJ whole genome shotgun (WGS) entry which is preliminary data.</text>
</comment>
<feature type="compositionally biased region" description="Acidic residues" evidence="1">
    <location>
        <begin position="686"/>
        <end position="695"/>
    </location>
</feature>
<sequence length="695" mass="76205">MANTHQTLPPALWPSTARNISQHFPSSLKLDGLTQLVDVLDMTSFGTNPAVNAWSAPSVVEQARSQLRTAERKALSAGDTEIARQLRSERNMLTKVCALPAEMLATILWWCSCSGIYTGDDDDDGDGDGDTDIVQLTHVCRLWRSVALATPQLWTYHSVHAHTNVDRLKTTLERARGALLDLEVALDEPEASRSEAAEVVRGLLGRKEGMSRVRRLALVVARAEDVGVCKWPAPALESFDLSYTARPRRGFEGFRLYDDEDEQREGRWLRSGIHIEAALFGDSSPALRQLALHNIALPWTSFIFHSLTSLQLSESPTLMEPKLDELLTALHASPNLEFLELSRYFPLIPKDDVSAQLWATNPHAVNLPRLEHLIISRAPFYEYAQVLNHLHFPATARVRLEWVHFSGWGGELFATCPQALMPLRILERRVDDSAPSAASGFDSSHDVCLSIEQTPDSYVIQLHLLPAVVDAADDHPDDFAWYYPSSELPALPVLDATFLCPFAPSDPYPRGLIHLSDLNLPAVHTLKLAGLWPPAEEFWRGVLHQATAMRRLSVGLEKPQVLVGLLRALTPKAPSSTAASPEGVIAPQLAELHLTGAAIKSVDPGIVVRVLDARARAGVRLGKVTVDAAHVAQGFAEALGAELVGEGDLNEDESVVDEVSTNGEDEDDSDDELDGDDGEAQSNSGESDEERSENE</sequence>
<dbReference type="OrthoDB" id="2801457at2759"/>
<feature type="region of interest" description="Disordered" evidence="1">
    <location>
        <begin position="646"/>
        <end position="695"/>
    </location>
</feature>
<feature type="compositionally biased region" description="Acidic residues" evidence="1">
    <location>
        <begin position="663"/>
        <end position="679"/>
    </location>
</feature>
<dbReference type="Proteomes" id="UP000053558">
    <property type="component" value="Unassembled WGS sequence"/>
</dbReference>
<accession>A0A5M3M8E6</accession>
<gene>
    <name evidence="2" type="ORF">CONPUDRAFT_169604</name>
</gene>
<dbReference type="KEGG" id="cput:CONPUDRAFT_169604"/>
<keyword evidence="3" id="KW-1185">Reference proteome</keyword>
<dbReference type="EMBL" id="JH711589">
    <property type="protein sequence ID" value="EIW75206.1"/>
    <property type="molecule type" value="Genomic_DNA"/>
</dbReference>
<dbReference type="AlphaFoldDB" id="A0A5M3M8E6"/>
<evidence type="ECO:0000313" key="3">
    <source>
        <dbReference type="Proteomes" id="UP000053558"/>
    </source>
</evidence>
<protein>
    <submittedName>
        <fullName evidence="2">Uncharacterized protein</fullName>
    </submittedName>
</protein>